<protein>
    <recommendedName>
        <fullName evidence="10">Sulfite exporter TauE/SafE family protein</fullName>
    </recommendedName>
</protein>
<evidence type="ECO:0000256" key="5">
    <source>
        <dbReference type="ARBA" id="ARBA00023136"/>
    </source>
</evidence>
<evidence type="ECO:0000256" key="1">
    <source>
        <dbReference type="ARBA" id="ARBA00004141"/>
    </source>
</evidence>
<gene>
    <name evidence="8" type="ORF">RJ639_032609</name>
</gene>
<feature type="chain" id="PRO_5041635515" description="Sulfite exporter TauE/SafE family protein" evidence="7">
    <location>
        <begin position="25"/>
        <end position="380"/>
    </location>
</feature>
<keyword evidence="7" id="KW-0732">Signal</keyword>
<feature type="transmembrane region" description="Helical" evidence="6">
    <location>
        <begin position="62"/>
        <end position="95"/>
    </location>
</feature>
<comment type="subcellular location">
    <subcellularLocation>
        <location evidence="1">Membrane</location>
        <topology evidence="1">Multi-pass membrane protein</topology>
    </subcellularLocation>
</comment>
<name>A0AA88WWK9_9ASTE</name>
<comment type="caution">
    <text evidence="8">The sequence shown here is derived from an EMBL/GenBank/DDBJ whole genome shotgun (WGS) entry which is preliminary data.</text>
</comment>
<comment type="similarity">
    <text evidence="2">Belongs to the 4-toluene sulfonate uptake permease (TSUP) (TC 2.A.102) family.</text>
</comment>
<keyword evidence="4 6" id="KW-1133">Transmembrane helix</keyword>
<dbReference type="GO" id="GO:0031464">
    <property type="term" value="C:Cul4A-RING E3 ubiquitin ligase complex"/>
    <property type="evidence" value="ECO:0007669"/>
    <property type="project" value="TreeGrafter"/>
</dbReference>
<keyword evidence="3 6" id="KW-0812">Transmembrane</keyword>
<evidence type="ECO:0000313" key="8">
    <source>
        <dbReference type="EMBL" id="KAK3035107.1"/>
    </source>
</evidence>
<feature type="transmembrane region" description="Helical" evidence="6">
    <location>
        <begin position="141"/>
        <end position="170"/>
    </location>
</feature>
<dbReference type="InterPro" id="IPR002781">
    <property type="entry name" value="TM_pro_TauE-like"/>
</dbReference>
<feature type="transmembrane region" description="Helical" evidence="6">
    <location>
        <begin position="107"/>
        <end position="129"/>
    </location>
</feature>
<feature type="signal peptide" evidence="7">
    <location>
        <begin position="1"/>
        <end position="24"/>
    </location>
</feature>
<evidence type="ECO:0000256" key="2">
    <source>
        <dbReference type="ARBA" id="ARBA00009142"/>
    </source>
</evidence>
<feature type="transmembrane region" description="Helical" evidence="6">
    <location>
        <begin position="309"/>
        <end position="333"/>
    </location>
</feature>
<evidence type="ECO:0000313" key="9">
    <source>
        <dbReference type="Proteomes" id="UP001188597"/>
    </source>
</evidence>
<reference evidence="8" key="1">
    <citation type="submission" date="2022-12" db="EMBL/GenBank/DDBJ databases">
        <title>Draft genome assemblies for two species of Escallonia (Escalloniales).</title>
        <authorList>
            <person name="Chanderbali A."/>
            <person name="Dervinis C."/>
            <person name="Anghel I."/>
            <person name="Soltis D."/>
            <person name="Soltis P."/>
            <person name="Zapata F."/>
        </authorList>
    </citation>
    <scope>NUCLEOTIDE SEQUENCE</scope>
    <source>
        <strain evidence="8">UCBG64.0493</strain>
        <tissue evidence="8">Leaf</tissue>
    </source>
</reference>
<dbReference type="PANTHER" id="PTHR14255">
    <property type="entry name" value="CEREBLON"/>
    <property type="match status" value="1"/>
</dbReference>
<dbReference type="Proteomes" id="UP001188597">
    <property type="component" value="Unassembled WGS sequence"/>
</dbReference>
<evidence type="ECO:0000256" key="4">
    <source>
        <dbReference type="ARBA" id="ARBA00022989"/>
    </source>
</evidence>
<evidence type="ECO:0000256" key="7">
    <source>
        <dbReference type="SAM" id="SignalP"/>
    </source>
</evidence>
<dbReference type="AlphaFoldDB" id="A0AA88WWK9"/>
<accession>A0AA88WWK9</accession>
<dbReference type="Pfam" id="PF01925">
    <property type="entry name" value="TauE"/>
    <property type="match status" value="1"/>
</dbReference>
<evidence type="ECO:0000256" key="3">
    <source>
        <dbReference type="ARBA" id="ARBA00022692"/>
    </source>
</evidence>
<dbReference type="GO" id="GO:0016567">
    <property type="term" value="P:protein ubiquitination"/>
    <property type="evidence" value="ECO:0007669"/>
    <property type="project" value="TreeGrafter"/>
</dbReference>
<sequence length="380" mass="41577">MKSSISLTMLVHFIIFITITHTHANQVEPSSETNESILHKIHQLVTLQTQSQVTQLRLKPSLVAAGILCFIAFSISSAGGIGGGGLFISILTVVAGIDLRTASSFSAFMVTGGSFANVVCNMFGGKTLIDYDITLLSEPCMLFGVSIGIICNVVLPEWLITALFAVFLAWSSFKTCKSGVLYWRLESEEVTRDGCGRLGKGLVMRDEICDESEPLLGGNENCKLGIPWMKLGALILIWFSFFLLYLLRGNRYGQSMVPGEPCGVEYWILSMIQGPLAIFFTSWILYRRREKLRNKTPDQQATGAPSNKLIFPVMALLAGLLGGVFGIGGGMLVSPLLLQLGIAPEVSYASHFRFVSVSAPMHNLFGRKSYSFPLDLKIIR</sequence>
<evidence type="ECO:0008006" key="10">
    <source>
        <dbReference type="Google" id="ProtNLM"/>
    </source>
</evidence>
<feature type="transmembrane region" description="Helical" evidence="6">
    <location>
        <begin position="267"/>
        <end position="286"/>
    </location>
</feature>
<feature type="transmembrane region" description="Helical" evidence="6">
    <location>
        <begin position="228"/>
        <end position="247"/>
    </location>
</feature>
<evidence type="ECO:0000256" key="6">
    <source>
        <dbReference type="SAM" id="Phobius"/>
    </source>
</evidence>
<keyword evidence="5 6" id="KW-0472">Membrane</keyword>
<proteinExistence type="inferred from homology"/>
<keyword evidence="9" id="KW-1185">Reference proteome</keyword>
<organism evidence="8 9">
    <name type="scientific">Escallonia herrerae</name>
    <dbReference type="NCBI Taxonomy" id="1293975"/>
    <lineage>
        <taxon>Eukaryota</taxon>
        <taxon>Viridiplantae</taxon>
        <taxon>Streptophyta</taxon>
        <taxon>Embryophyta</taxon>
        <taxon>Tracheophyta</taxon>
        <taxon>Spermatophyta</taxon>
        <taxon>Magnoliopsida</taxon>
        <taxon>eudicotyledons</taxon>
        <taxon>Gunneridae</taxon>
        <taxon>Pentapetalae</taxon>
        <taxon>asterids</taxon>
        <taxon>campanulids</taxon>
        <taxon>Escalloniales</taxon>
        <taxon>Escalloniaceae</taxon>
        <taxon>Escallonia</taxon>
    </lineage>
</organism>
<dbReference type="PANTHER" id="PTHR14255:SF3">
    <property type="entry name" value="SULFITE EXPORTER TAUE_SAFE FAMILY PROTEIN 5-RELATED"/>
    <property type="match status" value="1"/>
</dbReference>
<dbReference type="GO" id="GO:0016020">
    <property type="term" value="C:membrane"/>
    <property type="evidence" value="ECO:0007669"/>
    <property type="project" value="UniProtKB-SubCell"/>
</dbReference>
<dbReference type="EMBL" id="JAVXUP010000183">
    <property type="protein sequence ID" value="KAK3035107.1"/>
    <property type="molecule type" value="Genomic_DNA"/>
</dbReference>